<protein>
    <submittedName>
        <fullName evidence="3">Uncharacterized protein</fullName>
    </submittedName>
</protein>
<dbReference type="OrthoDB" id="5064872at2759"/>
<dbReference type="KEGG" id="nhe:NECHADRAFT_88473"/>
<feature type="transmembrane region" description="Helical" evidence="2">
    <location>
        <begin position="141"/>
        <end position="166"/>
    </location>
</feature>
<gene>
    <name evidence="3" type="ORF">NECHADRAFT_88473</name>
</gene>
<keyword evidence="4" id="KW-1185">Reference proteome</keyword>
<keyword evidence="2" id="KW-0472">Membrane</keyword>
<dbReference type="GeneID" id="9670632"/>
<dbReference type="HOGENOM" id="CLU_1019728_0_0_1"/>
<keyword evidence="2" id="KW-1133">Transmembrane helix</keyword>
<dbReference type="InParanoid" id="C7ZBN5"/>
<dbReference type="EMBL" id="GG698915">
    <property type="protein sequence ID" value="EEU38596.1"/>
    <property type="molecule type" value="Genomic_DNA"/>
</dbReference>
<evidence type="ECO:0000256" key="1">
    <source>
        <dbReference type="SAM" id="MobiDB-lite"/>
    </source>
</evidence>
<dbReference type="Proteomes" id="UP000005206">
    <property type="component" value="Chromosome 14"/>
</dbReference>
<evidence type="ECO:0000256" key="2">
    <source>
        <dbReference type="SAM" id="Phobius"/>
    </source>
</evidence>
<organism evidence="3 4">
    <name type="scientific">Fusarium vanettenii (strain ATCC MYA-4622 / CBS 123669 / FGSC 9596 / NRRL 45880 / 77-13-4)</name>
    <name type="common">Fusarium solani subsp. pisi</name>
    <dbReference type="NCBI Taxonomy" id="660122"/>
    <lineage>
        <taxon>Eukaryota</taxon>
        <taxon>Fungi</taxon>
        <taxon>Dikarya</taxon>
        <taxon>Ascomycota</taxon>
        <taxon>Pezizomycotina</taxon>
        <taxon>Sordariomycetes</taxon>
        <taxon>Hypocreomycetidae</taxon>
        <taxon>Hypocreales</taxon>
        <taxon>Nectriaceae</taxon>
        <taxon>Fusarium</taxon>
        <taxon>Fusarium solani species complex</taxon>
        <taxon>Fusarium vanettenii</taxon>
    </lineage>
</organism>
<dbReference type="AlphaFoldDB" id="C7ZBN5"/>
<accession>C7ZBN5</accession>
<dbReference type="RefSeq" id="XP_003044309.1">
    <property type="nucleotide sequence ID" value="XM_003044263.1"/>
</dbReference>
<evidence type="ECO:0000313" key="3">
    <source>
        <dbReference type="EMBL" id="EEU38596.1"/>
    </source>
</evidence>
<sequence length="273" mass="30392">MSAREKRSNPTPPEDGGFISTILGLIDLLARLSRIGISLVRMPTVFIGVSKLDNMKKRARCNFLARLWNLGSGWLRFSALSTAVGSVSPSVTLSGYQKHGLVGFFWMWWVWRHSTTWIIGRIILRQGDITWFLGTQHTTTLILAAIVVGSTVVNYSVLFGLLGWVICGGMLASPPIPSLSTIYTSIHQALKLEDNRDEVPWRDEQAGQPTTTAQTSSFQRSSLRPRACDQENQKSRLILAVQAIQNDPERSIWGAAKIYNSSAYPRDCTPKSR</sequence>
<feature type="transmembrane region" description="Helical" evidence="2">
    <location>
        <begin position="100"/>
        <end position="120"/>
    </location>
</feature>
<dbReference type="VEuPathDB" id="FungiDB:NECHADRAFT_88473"/>
<proteinExistence type="predicted"/>
<keyword evidence="2" id="KW-0812">Transmembrane</keyword>
<feature type="region of interest" description="Disordered" evidence="1">
    <location>
        <begin position="204"/>
        <end position="226"/>
    </location>
</feature>
<evidence type="ECO:0000313" key="4">
    <source>
        <dbReference type="Proteomes" id="UP000005206"/>
    </source>
</evidence>
<reference evidence="3 4" key="1">
    <citation type="journal article" date="2009" name="PLoS Genet.">
        <title>The genome of Nectria haematococca: contribution of supernumerary chromosomes to gene expansion.</title>
        <authorList>
            <person name="Coleman J.J."/>
            <person name="Rounsley S.D."/>
            <person name="Rodriguez-Carres M."/>
            <person name="Kuo A."/>
            <person name="Wasmann C.C."/>
            <person name="Grimwood J."/>
            <person name="Schmutz J."/>
            <person name="Taga M."/>
            <person name="White G.J."/>
            <person name="Zhou S."/>
            <person name="Schwartz D.C."/>
            <person name="Freitag M."/>
            <person name="Ma L.J."/>
            <person name="Danchin E.G."/>
            <person name="Henrissat B."/>
            <person name="Coutinho P.M."/>
            <person name="Nelson D.R."/>
            <person name="Straney D."/>
            <person name="Napoli C.A."/>
            <person name="Barker B.M."/>
            <person name="Gribskov M."/>
            <person name="Rep M."/>
            <person name="Kroken S."/>
            <person name="Molnar I."/>
            <person name="Rensing C."/>
            <person name="Kennell J.C."/>
            <person name="Zamora J."/>
            <person name="Farman M.L."/>
            <person name="Selker E.U."/>
            <person name="Salamov A."/>
            <person name="Shapiro H."/>
            <person name="Pangilinan J."/>
            <person name="Lindquist E."/>
            <person name="Lamers C."/>
            <person name="Grigoriev I.V."/>
            <person name="Geiser D.M."/>
            <person name="Covert S.F."/>
            <person name="Temporini E."/>
            <person name="Vanetten H.D."/>
        </authorList>
    </citation>
    <scope>NUCLEOTIDE SEQUENCE [LARGE SCALE GENOMIC DNA]</scope>
    <source>
        <strain evidence="4">ATCC MYA-4622 / CBS 123669 / FGSC 9596 / NRRL 45880 / 77-13-4</strain>
    </source>
</reference>
<name>C7ZBN5_FUSV7</name>
<feature type="compositionally biased region" description="Polar residues" evidence="1">
    <location>
        <begin position="207"/>
        <end position="222"/>
    </location>
</feature>
<feature type="transmembrane region" description="Helical" evidence="2">
    <location>
        <begin position="67"/>
        <end position="88"/>
    </location>
</feature>